<protein>
    <recommendedName>
        <fullName evidence="3">NIPSNAP domain-containing protein</fullName>
    </recommendedName>
</protein>
<proteinExistence type="predicted"/>
<evidence type="ECO:0000313" key="2">
    <source>
        <dbReference type="Proteomes" id="UP000594468"/>
    </source>
</evidence>
<dbReference type="RefSeq" id="WP_195171313.1">
    <property type="nucleotide sequence ID" value="NZ_CP062983.1"/>
</dbReference>
<sequence>MQPISQPRYALLMMYDIRAGVNVPYFRFIRQELEPALRSAGLYMQDAWHIAYGPYPERQLEFITDDLSRISSIMHSPRWDRLEDKLLSYVENYTVRVTPYTGLFKV</sequence>
<gene>
    <name evidence="1" type="ORF">G4Y79_02395</name>
</gene>
<reference evidence="1 2" key="1">
    <citation type="submission" date="2020-02" db="EMBL/GenBank/DDBJ databases">
        <authorList>
            <person name="Zheng R.K."/>
            <person name="Sun C.M."/>
        </authorList>
    </citation>
    <scope>NUCLEOTIDE SEQUENCE [LARGE SCALE GENOMIC DNA]</scope>
    <source>
        <strain evidence="2">rifampicinis</strain>
    </source>
</reference>
<name>A0A7S8EAA6_9CHLR</name>
<accession>A0A7S8EAA6</accession>
<keyword evidence="2" id="KW-1185">Reference proteome</keyword>
<organism evidence="1 2">
    <name type="scientific">Phototrophicus methaneseepsis</name>
    <dbReference type="NCBI Taxonomy" id="2710758"/>
    <lineage>
        <taxon>Bacteria</taxon>
        <taxon>Bacillati</taxon>
        <taxon>Chloroflexota</taxon>
        <taxon>Candidatus Thermofontia</taxon>
        <taxon>Phototrophicales</taxon>
        <taxon>Phototrophicaceae</taxon>
        <taxon>Phototrophicus</taxon>
    </lineage>
</organism>
<evidence type="ECO:0008006" key="3">
    <source>
        <dbReference type="Google" id="ProtNLM"/>
    </source>
</evidence>
<dbReference type="KEGG" id="pmet:G4Y79_02395"/>
<dbReference type="EMBL" id="CP062983">
    <property type="protein sequence ID" value="QPC83246.1"/>
    <property type="molecule type" value="Genomic_DNA"/>
</dbReference>
<dbReference type="Proteomes" id="UP000594468">
    <property type="component" value="Chromosome"/>
</dbReference>
<evidence type="ECO:0000313" key="1">
    <source>
        <dbReference type="EMBL" id="QPC83246.1"/>
    </source>
</evidence>
<dbReference type="AlphaFoldDB" id="A0A7S8EAA6"/>